<feature type="region of interest" description="Disordered" evidence="1">
    <location>
        <begin position="214"/>
        <end position="238"/>
    </location>
</feature>
<feature type="compositionally biased region" description="Pro residues" evidence="1">
    <location>
        <begin position="37"/>
        <end position="58"/>
    </location>
</feature>
<dbReference type="Proteomes" id="UP001165080">
    <property type="component" value="Unassembled WGS sequence"/>
</dbReference>
<keyword evidence="4" id="KW-1185">Reference proteome</keyword>
<reference evidence="3 4" key="1">
    <citation type="journal article" date="2023" name="Commun. Biol.">
        <title>Reorganization of the ancestral sex-determining regions during the evolution of trioecy in Pleodorina starrii.</title>
        <authorList>
            <person name="Takahashi K."/>
            <person name="Suzuki S."/>
            <person name="Kawai-Toyooka H."/>
            <person name="Yamamoto K."/>
            <person name="Hamaji T."/>
            <person name="Ootsuki R."/>
            <person name="Yamaguchi H."/>
            <person name="Kawachi M."/>
            <person name="Higashiyama T."/>
            <person name="Nozaki H."/>
        </authorList>
    </citation>
    <scope>NUCLEOTIDE SEQUENCE [LARGE SCALE GENOMIC DNA]</scope>
    <source>
        <strain evidence="3 4">NIES-4479</strain>
    </source>
</reference>
<feature type="region of interest" description="Disordered" evidence="1">
    <location>
        <begin position="608"/>
        <end position="632"/>
    </location>
</feature>
<dbReference type="PANTHER" id="PTHR46023">
    <property type="entry name" value="LIPASE CLASS 3 PROTEIN-LIKE"/>
    <property type="match status" value="1"/>
</dbReference>
<organism evidence="3 4">
    <name type="scientific">Pleodorina starrii</name>
    <dbReference type="NCBI Taxonomy" id="330485"/>
    <lineage>
        <taxon>Eukaryota</taxon>
        <taxon>Viridiplantae</taxon>
        <taxon>Chlorophyta</taxon>
        <taxon>core chlorophytes</taxon>
        <taxon>Chlorophyceae</taxon>
        <taxon>CS clade</taxon>
        <taxon>Chlamydomonadales</taxon>
        <taxon>Volvocaceae</taxon>
        <taxon>Pleodorina</taxon>
    </lineage>
</organism>
<accession>A0A9W6BED1</accession>
<evidence type="ECO:0000313" key="3">
    <source>
        <dbReference type="EMBL" id="GLC50582.1"/>
    </source>
</evidence>
<feature type="domain" description="Fungal lipase-type" evidence="2">
    <location>
        <begin position="284"/>
        <end position="430"/>
    </location>
</feature>
<evidence type="ECO:0000313" key="4">
    <source>
        <dbReference type="Proteomes" id="UP001165080"/>
    </source>
</evidence>
<feature type="region of interest" description="Disordered" evidence="1">
    <location>
        <begin position="24"/>
        <end position="62"/>
    </location>
</feature>
<dbReference type="SUPFAM" id="SSF53474">
    <property type="entry name" value="alpha/beta-Hydrolases"/>
    <property type="match status" value="1"/>
</dbReference>
<proteinExistence type="predicted"/>
<feature type="region of interest" description="Disordered" evidence="1">
    <location>
        <begin position="656"/>
        <end position="676"/>
    </location>
</feature>
<dbReference type="Gene3D" id="3.40.50.1820">
    <property type="entry name" value="alpha/beta hydrolase"/>
    <property type="match status" value="1"/>
</dbReference>
<gene>
    <name evidence="3" type="primary">PLEST005958</name>
    <name evidence="3" type="ORF">PLESTB_000395900</name>
</gene>
<dbReference type="GO" id="GO:0006629">
    <property type="term" value="P:lipid metabolic process"/>
    <property type="evidence" value="ECO:0007669"/>
    <property type="project" value="InterPro"/>
</dbReference>
<dbReference type="EMBL" id="BRXU01000003">
    <property type="protein sequence ID" value="GLC50582.1"/>
    <property type="molecule type" value="Genomic_DNA"/>
</dbReference>
<feature type="region of interest" description="Disordered" evidence="1">
    <location>
        <begin position="369"/>
        <end position="393"/>
    </location>
</feature>
<name>A0A9W6BED1_9CHLO</name>
<sequence>MESLNEQEAMRVLKAAAALDALRSTGSRSAALAPGRLPVPPPPPPPQQPPLADIPPSPTQALGEDVWREMTEMEGGEQKRHGDLDSWLDVFRATAGSVRNAWRSGEAPTFESLAFGWLALARKHESLQCAPPAGSATGEELTDTALLAGWLDEARWAQAAYRVAPPASSAAAAAAAAGAAAVAAPAAAPAAATAAEEGPASATAVEGGGEAGGAAAATAAAQDATAEGGEDGGAAATSGEEAQQLMGLLGLQPADVLACRLEPSGECPGFFLAVHHESRTVRLVIRGASSLPDLLNPAAAGGGASVLGSGFGHRGMLAAAQQLLGEAGGRMRAAMAAHPGYGLRCIGHSEGAGIAALLAVLLLSPEGGPGGGQPAEEMLGGGPGPGPGPGPEGEWRVRVRATCFGPPPVLTSELAERTAGCIDSVVYNADLWSRCSSASLRRLTGEMSAASQEVLARSELAQTLRRSGALGLANHLVAAALCRCQPPQDSPAGPLAPAPAPGPAAMLMGVPSRPHLAVPEGLAAPGSSLTRPPPVAATTTTTTAAVAAAALLAAAPTPALTAQPNGRAGQLATLGSPHKLASGVGGPPVLDPLSVGVAAASPLPMPPPPLAPLPPPAAPPAPLGPPTGTLPPLPAAVSSGAALGVGGAAAAAAARASGFESPHRRPPEAQGGPVGVLSPPPLVAAAAAAQHAAAVTVAAVVTAGGPTPPRRGLASFVTEGRDACVGRSYSDDGSGMLAGIPAAAATPAAVGVPLLEPLAVPPLLLPAGGAAVAAAGMSSPHPSAPRREVMAACDGAAGAVLPPLLPPLVLPTLVGPAAQPQSARLTRGQMAHFEAQEGSSPQLQQPLVPQPESGSERSMRGIQLLQLPDGSFTKHPQQQQQLQLPLPVPQLQQQPQQQAGQELERAWAEEGPELHVPGVVHLIERRGANANASFRLLRDVNRAHLARVLLKRSMLRDHLLSHYTAALERTMVQR</sequence>
<dbReference type="InterPro" id="IPR029058">
    <property type="entry name" value="AB_hydrolase_fold"/>
</dbReference>
<protein>
    <recommendedName>
        <fullName evidence="2">Fungal lipase-type domain-containing protein</fullName>
    </recommendedName>
</protein>
<dbReference type="AlphaFoldDB" id="A0A9W6BED1"/>
<feature type="compositionally biased region" description="Gly residues" evidence="1">
    <location>
        <begin position="369"/>
        <end position="383"/>
    </location>
</feature>
<dbReference type="PANTHER" id="PTHR46023:SF6">
    <property type="entry name" value="LIPASE CLASS 3 FAMILY PROTEIN"/>
    <property type="match status" value="1"/>
</dbReference>
<evidence type="ECO:0000256" key="1">
    <source>
        <dbReference type="SAM" id="MobiDB-lite"/>
    </source>
</evidence>
<feature type="compositionally biased region" description="Low complexity" evidence="1">
    <location>
        <begin position="841"/>
        <end position="851"/>
    </location>
</feature>
<comment type="caution">
    <text evidence="3">The sequence shown here is derived from an EMBL/GenBank/DDBJ whole genome shotgun (WGS) entry which is preliminary data.</text>
</comment>
<dbReference type="Pfam" id="PF01764">
    <property type="entry name" value="Lipase_3"/>
    <property type="match status" value="1"/>
</dbReference>
<evidence type="ECO:0000259" key="2">
    <source>
        <dbReference type="Pfam" id="PF01764"/>
    </source>
</evidence>
<feature type="region of interest" description="Disordered" evidence="1">
    <location>
        <begin position="833"/>
        <end position="858"/>
    </location>
</feature>
<dbReference type="InterPro" id="IPR002921">
    <property type="entry name" value="Fungal_lipase-type"/>
</dbReference>